<organism evidence="7 8">
    <name type="scientific">Psychrobacter urativorans</name>
    <dbReference type="NCBI Taxonomy" id="45610"/>
    <lineage>
        <taxon>Bacteria</taxon>
        <taxon>Pseudomonadati</taxon>
        <taxon>Pseudomonadota</taxon>
        <taxon>Gammaproteobacteria</taxon>
        <taxon>Moraxellales</taxon>
        <taxon>Moraxellaceae</taxon>
        <taxon>Psychrobacter</taxon>
    </lineage>
</organism>
<reference evidence="7 8" key="1">
    <citation type="submission" date="2015-09" db="EMBL/GenBank/DDBJ databases">
        <title>Complete genome of Psychrobacter urativorans R10.10B.</title>
        <authorList>
            <person name="See-Too W.S."/>
            <person name="Chan K.G."/>
        </authorList>
    </citation>
    <scope>NUCLEOTIDE SEQUENCE [LARGE SCALE GENOMIC DNA]</scope>
    <source>
        <strain evidence="7 8">R10.10B</strain>
    </source>
</reference>
<evidence type="ECO:0000259" key="6">
    <source>
        <dbReference type="Pfam" id="PF05154"/>
    </source>
</evidence>
<proteinExistence type="predicted"/>
<evidence type="ECO:0000256" key="4">
    <source>
        <dbReference type="ARBA" id="ARBA00023136"/>
    </source>
</evidence>
<keyword evidence="8" id="KW-1185">Reference proteome</keyword>
<evidence type="ECO:0000313" key="7">
    <source>
        <dbReference type="EMBL" id="ALF58633.1"/>
    </source>
</evidence>
<dbReference type="EMBL" id="CP012678">
    <property type="protein sequence ID" value="ALF58633.1"/>
    <property type="molecule type" value="Genomic_DNA"/>
</dbReference>
<name>A0A0M3V866_9GAMM</name>
<keyword evidence="3 5" id="KW-1133">Transmembrane helix</keyword>
<dbReference type="KEGG" id="pur:AOC03_00055"/>
<sequence length="118" mass="13143">MNDAVAQRFKNENEKFCSECGDNINAKAEICPKCGVRQIPVSYGRVSAPNGKNKVTAALLAFFLGGFGAHKFYLGKVGMGILYLIFFWTFIPAIIAFIEFIILLVMSDDEFNRKYGMA</sequence>
<protein>
    <recommendedName>
        <fullName evidence="6">TM2 domain-containing protein</fullName>
    </recommendedName>
</protein>
<keyword evidence="2 5" id="KW-0812">Transmembrane</keyword>
<dbReference type="RefSeq" id="WP_062533001.1">
    <property type="nucleotide sequence ID" value="NZ_CP012678.1"/>
</dbReference>
<dbReference type="OrthoDB" id="9816361at2"/>
<dbReference type="PANTHER" id="PTHR21016:SF25">
    <property type="entry name" value="TM2 DOMAIN-CONTAINING PROTEIN DDB_G0277895-RELATED"/>
    <property type="match status" value="1"/>
</dbReference>
<dbReference type="Pfam" id="PF05154">
    <property type="entry name" value="TM2"/>
    <property type="match status" value="1"/>
</dbReference>
<gene>
    <name evidence="7" type="ORF">AOC03_00055</name>
</gene>
<comment type="subcellular location">
    <subcellularLocation>
        <location evidence="1">Membrane</location>
        <topology evidence="1">Multi-pass membrane protein</topology>
    </subcellularLocation>
</comment>
<evidence type="ECO:0000256" key="1">
    <source>
        <dbReference type="ARBA" id="ARBA00004141"/>
    </source>
</evidence>
<feature type="domain" description="TM2" evidence="6">
    <location>
        <begin position="50"/>
        <end position="101"/>
    </location>
</feature>
<evidence type="ECO:0000256" key="5">
    <source>
        <dbReference type="SAM" id="Phobius"/>
    </source>
</evidence>
<evidence type="ECO:0000256" key="2">
    <source>
        <dbReference type="ARBA" id="ARBA00022692"/>
    </source>
</evidence>
<feature type="transmembrane region" description="Helical" evidence="5">
    <location>
        <begin position="55"/>
        <end position="74"/>
    </location>
</feature>
<dbReference type="GO" id="GO:0016020">
    <property type="term" value="C:membrane"/>
    <property type="evidence" value="ECO:0007669"/>
    <property type="project" value="UniProtKB-SubCell"/>
</dbReference>
<dbReference type="InterPro" id="IPR050932">
    <property type="entry name" value="TM2D1-3-like"/>
</dbReference>
<dbReference type="InterPro" id="IPR007829">
    <property type="entry name" value="TM2"/>
</dbReference>
<dbReference type="Proteomes" id="UP000059847">
    <property type="component" value="Chromosome"/>
</dbReference>
<dbReference type="PANTHER" id="PTHR21016">
    <property type="entry name" value="BETA-AMYLOID BINDING PROTEIN-RELATED"/>
    <property type="match status" value="1"/>
</dbReference>
<feature type="transmembrane region" description="Helical" evidence="5">
    <location>
        <begin position="80"/>
        <end position="105"/>
    </location>
</feature>
<keyword evidence="4 5" id="KW-0472">Membrane</keyword>
<dbReference type="AlphaFoldDB" id="A0A0M3V866"/>
<evidence type="ECO:0000313" key="8">
    <source>
        <dbReference type="Proteomes" id="UP000059847"/>
    </source>
</evidence>
<evidence type="ECO:0000256" key="3">
    <source>
        <dbReference type="ARBA" id="ARBA00022989"/>
    </source>
</evidence>
<accession>A0A0M3V866</accession>